<evidence type="ECO:0000256" key="5">
    <source>
        <dbReference type="ARBA" id="ARBA00022741"/>
    </source>
</evidence>
<evidence type="ECO:0000256" key="9">
    <source>
        <dbReference type="SAM" id="Coils"/>
    </source>
</evidence>
<dbReference type="Pfam" id="PF02518">
    <property type="entry name" value="HATPase_c"/>
    <property type="match status" value="1"/>
</dbReference>
<evidence type="ECO:0000256" key="7">
    <source>
        <dbReference type="ARBA" id="ARBA00022840"/>
    </source>
</evidence>
<keyword evidence="10" id="KW-1133">Transmembrane helix</keyword>
<dbReference type="PANTHER" id="PTHR24421:SF10">
    <property type="entry name" value="NITRATE_NITRITE SENSOR PROTEIN NARQ"/>
    <property type="match status" value="1"/>
</dbReference>
<dbReference type="InterPro" id="IPR036890">
    <property type="entry name" value="HATPase_C_sf"/>
</dbReference>
<keyword evidence="13" id="KW-1185">Reference proteome</keyword>
<dbReference type="PANTHER" id="PTHR24421">
    <property type="entry name" value="NITRATE/NITRITE SENSOR PROTEIN NARX-RELATED"/>
    <property type="match status" value="1"/>
</dbReference>
<comment type="caution">
    <text evidence="12">The sequence shown here is derived from an EMBL/GenBank/DDBJ whole genome shotgun (WGS) entry which is preliminary data.</text>
</comment>
<dbReference type="OrthoDB" id="9781904at2"/>
<dbReference type="GO" id="GO:0005524">
    <property type="term" value="F:ATP binding"/>
    <property type="evidence" value="ECO:0007669"/>
    <property type="project" value="UniProtKB-KW"/>
</dbReference>
<dbReference type="EC" id="2.7.13.3" evidence="2"/>
<evidence type="ECO:0000256" key="1">
    <source>
        <dbReference type="ARBA" id="ARBA00000085"/>
    </source>
</evidence>
<keyword evidence="8" id="KW-0902">Two-component regulatory system</keyword>
<accession>A0A9D2WRN9</accession>
<organism evidence="12 13">
    <name type="scientific">Sporotomaculum syntrophicum</name>
    <dbReference type="NCBI Taxonomy" id="182264"/>
    <lineage>
        <taxon>Bacteria</taxon>
        <taxon>Bacillati</taxon>
        <taxon>Bacillota</taxon>
        <taxon>Clostridia</taxon>
        <taxon>Eubacteriales</taxon>
        <taxon>Desulfallaceae</taxon>
        <taxon>Sporotomaculum</taxon>
    </lineage>
</organism>
<comment type="catalytic activity">
    <reaction evidence="1">
        <text>ATP + protein L-histidine = ADP + protein N-phospho-L-histidine.</text>
        <dbReference type="EC" id="2.7.13.3"/>
    </reaction>
</comment>
<evidence type="ECO:0000256" key="3">
    <source>
        <dbReference type="ARBA" id="ARBA00022553"/>
    </source>
</evidence>
<keyword evidence="4 12" id="KW-0808">Transferase</keyword>
<dbReference type="RefSeq" id="WP_161821317.1">
    <property type="nucleotide sequence ID" value="NZ_LSRS01000002.1"/>
</dbReference>
<name>A0A9D2WRN9_9FIRM</name>
<feature type="transmembrane region" description="Helical" evidence="10">
    <location>
        <begin position="38"/>
        <end position="60"/>
    </location>
</feature>
<keyword evidence="5" id="KW-0547">Nucleotide-binding</keyword>
<keyword evidence="6 12" id="KW-0418">Kinase</keyword>
<dbReference type="Gene3D" id="1.20.5.1930">
    <property type="match status" value="1"/>
</dbReference>
<reference evidence="12" key="1">
    <citation type="submission" date="2016-02" db="EMBL/GenBank/DDBJ databases">
        <title>Draft Genome Sequence of Sporotomaculum syntrophicum Strain FB, a Syntrophic Benzoate Degrader.</title>
        <authorList>
            <person name="Nobu M.K."/>
            <person name="Narihiro T."/>
            <person name="Qiu Y.-L."/>
            <person name="Ohashi A."/>
            <person name="Liu W.-T."/>
            <person name="Yuji S."/>
        </authorList>
    </citation>
    <scope>NUCLEOTIDE SEQUENCE</scope>
    <source>
        <strain evidence="12">FB</strain>
    </source>
</reference>
<feature type="transmembrane region" description="Helical" evidence="10">
    <location>
        <begin position="140"/>
        <end position="159"/>
    </location>
</feature>
<evidence type="ECO:0000256" key="4">
    <source>
        <dbReference type="ARBA" id="ARBA00022679"/>
    </source>
</evidence>
<dbReference type="GO" id="GO:0000155">
    <property type="term" value="F:phosphorelay sensor kinase activity"/>
    <property type="evidence" value="ECO:0007669"/>
    <property type="project" value="InterPro"/>
</dbReference>
<keyword evidence="10" id="KW-0472">Membrane</keyword>
<dbReference type="GO" id="GO:0046983">
    <property type="term" value="F:protein dimerization activity"/>
    <property type="evidence" value="ECO:0007669"/>
    <property type="project" value="InterPro"/>
</dbReference>
<evidence type="ECO:0000313" key="13">
    <source>
        <dbReference type="Proteomes" id="UP000798488"/>
    </source>
</evidence>
<dbReference type="EMBL" id="LSRS01000002">
    <property type="protein sequence ID" value="KAF1086199.1"/>
    <property type="molecule type" value="Genomic_DNA"/>
</dbReference>
<feature type="coiled-coil region" evidence="9">
    <location>
        <begin position="192"/>
        <end position="236"/>
    </location>
</feature>
<feature type="domain" description="Histidine kinase/HSP90-like ATPase" evidence="11">
    <location>
        <begin position="332"/>
        <end position="422"/>
    </location>
</feature>
<proteinExistence type="predicted"/>
<keyword evidence="9" id="KW-0175">Coiled coil</keyword>
<evidence type="ECO:0000256" key="10">
    <source>
        <dbReference type="SAM" id="Phobius"/>
    </source>
</evidence>
<keyword evidence="10" id="KW-0812">Transmembrane</keyword>
<evidence type="ECO:0000256" key="8">
    <source>
        <dbReference type="ARBA" id="ARBA00023012"/>
    </source>
</evidence>
<evidence type="ECO:0000259" key="11">
    <source>
        <dbReference type="SMART" id="SM00387"/>
    </source>
</evidence>
<dbReference type="Gene3D" id="3.30.565.10">
    <property type="entry name" value="Histidine kinase-like ATPase, C-terminal domain"/>
    <property type="match status" value="1"/>
</dbReference>
<evidence type="ECO:0000313" key="12">
    <source>
        <dbReference type="EMBL" id="KAF1086199.1"/>
    </source>
</evidence>
<evidence type="ECO:0000256" key="2">
    <source>
        <dbReference type="ARBA" id="ARBA00012438"/>
    </source>
</evidence>
<dbReference type="Proteomes" id="UP000798488">
    <property type="component" value="Unassembled WGS sequence"/>
</dbReference>
<dbReference type="InterPro" id="IPR050482">
    <property type="entry name" value="Sensor_HK_TwoCompSys"/>
</dbReference>
<feature type="transmembrane region" description="Helical" evidence="10">
    <location>
        <begin position="165"/>
        <end position="182"/>
    </location>
</feature>
<dbReference type="CDD" id="cd16917">
    <property type="entry name" value="HATPase_UhpB-NarQ-NarX-like"/>
    <property type="match status" value="1"/>
</dbReference>
<dbReference type="InterPro" id="IPR003594">
    <property type="entry name" value="HATPase_dom"/>
</dbReference>
<dbReference type="GO" id="GO:0016020">
    <property type="term" value="C:membrane"/>
    <property type="evidence" value="ECO:0007669"/>
    <property type="project" value="InterPro"/>
</dbReference>
<dbReference type="SUPFAM" id="SSF55874">
    <property type="entry name" value="ATPase domain of HSP90 chaperone/DNA topoisomerase II/histidine kinase"/>
    <property type="match status" value="1"/>
</dbReference>
<dbReference type="Pfam" id="PF07730">
    <property type="entry name" value="HisKA_3"/>
    <property type="match status" value="1"/>
</dbReference>
<keyword evidence="7" id="KW-0067">ATP-binding</keyword>
<protein>
    <recommendedName>
        <fullName evidence="2">histidine kinase</fullName>
        <ecNumber evidence="2">2.7.13.3</ecNumber>
    </recommendedName>
</protein>
<evidence type="ECO:0000256" key="6">
    <source>
        <dbReference type="ARBA" id="ARBA00022777"/>
    </source>
</evidence>
<keyword evidence="3" id="KW-0597">Phosphoprotein</keyword>
<dbReference type="SMART" id="SM00387">
    <property type="entry name" value="HATPase_c"/>
    <property type="match status" value="1"/>
</dbReference>
<sequence>MYKRSFLQEVIYNAIIMKERIKESAGFYMSEQPRAWQWLDFLLAMVRAGWFFILVIVFITDPDHTGMSFYIILIWLLVAFIVPQLFWRPGTINTVLYPLAELVCTGGLQVYISLILHKDIFVLAVPLLTTGYFIHKKNLWLILTFFILLIPLANLAFPGSPWTDILLAVLQNLLMLALGYIFRRMLNAHIKMKQLLRENERQYQLIQEQNQMLVAYAKQVEELTQLEERNRMARELHDTVGHTFTSVIMGMDAVSYLIDTAPDVAREKLDVLRQVARNGLAEVRRSIHEIAPKGQELPLSQHIARITNEFSLHTGASVGIHIEGEVHDEVLPVKMTLIRCIQESLTNALRHGQAKNITINLKFTAGEIILSIEDDGVGADGLKPGFGLSSMQQRLAALHGTLEYWSEKGKGTRITCLIPTGR</sequence>
<dbReference type="AlphaFoldDB" id="A0A9D2WRN9"/>
<dbReference type="InterPro" id="IPR011712">
    <property type="entry name" value="Sig_transdc_His_kin_sub3_dim/P"/>
</dbReference>
<feature type="transmembrane region" description="Helical" evidence="10">
    <location>
        <begin position="67"/>
        <end position="87"/>
    </location>
</feature>
<gene>
    <name evidence="12" type="primary">desK</name>
    <name evidence="12" type="ORF">SPSYN_00940</name>
</gene>